<feature type="transmembrane region" description="Helical" evidence="1">
    <location>
        <begin position="171"/>
        <end position="189"/>
    </location>
</feature>
<evidence type="ECO:0000313" key="3">
    <source>
        <dbReference type="Proteomes" id="UP000071778"/>
    </source>
</evidence>
<feature type="transmembrane region" description="Helical" evidence="1">
    <location>
        <begin position="95"/>
        <end position="120"/>
    </location>
</feature>
<sequence length="207" mass="22985">MREVPDLIACEGCDALYRKVALRPQEIAHCPRCGTELDRDSGRQRERILPLTVASLIMFVIANSFPIVEIELQGLSSRTTLFGAVLSLTTEGMSLVALLVLATTILFPLLQLLFLFYLLVSLAGRRRPPGFRWLVRAMQSLRPWGMVEVFLLGVLVAVVKLSNMATVIPGVALWAFGVLTVLLTAVVSFNPRHFWQMAYAEQAREGS</sequence>
<keyword evidence="3" id="KW-1185">Reference proteome</keyword>
<evidence type="ECO:0000256" key="1">
    <source>
        <dbReference type="SAM" id="Phobius"/>
    </source>
</evidence>
<keyword evidence="1" id="KW-0812">Transmembrane</keyword>
<protein>
    <submittedName>
        <fullName evidence="2">Paraquat-inducible A family protein</fullName>
    </submittedName>
</protein>
<feature type="transmembrane region" description="Helical" evidence="1">
    <location>
        <begin position="141"/>
        <end position="159"/>
    </location>
</feature>
<name>A0A127PQC1_9BURK</name>
<dbReference type="AlphaFoldDB" id="A0A127PQC1"/>
<evidence type="ECO:0000313" key="2">
    <source>
        <dbReference type="EMBL" id="AMP09895.1"/>
    </source>
</evidence>
<dbReference type="EMBL" id="CP013235">
    <property type="protein sequence ID" value="AMP09895.1"/>
    <property type="molecule type" value="Genomic_DNA"/>
</dbReference>
<dbReference type="Proteomes" id="UP000071778">
    <property type="component" value="Chromosome"/>
</dbReference>
<organism evidence="2 3">
    <name type="scientific">Collimonas arenae</name>
    <dbReference type="NCBI Taxonomy" id="279058"/>
    <lineage>
        <taxon>Bacteria</taxon>
        <taxon>Pseudomonadati</taxon>
        <taxon>Pseudomonadota</taxon>
        <taxon>Betaproteobacteria</taxon>
        <taxon>Burkholderiales</taxon>
        <taxon>Oxalobacteraceae</taxon>
        <taxon>Collimonas</taxon>
    </lineage>
</organism>
<reference evidence="2 3" key="1">
    <citation type="submission" date="2015-11" db="EMBL/GenBank/DDBJ databases">
        <title>Exploring the genomic traits of fungus-feeding bacterial genus Collimonas.</title>
        <authorList>
            <person name="Song C."/>
            <person name="Schmidt R."/>
            <person name="de Jager V."/>
            <person name="Krzyzanowska D."/>
            <person name="Jongedijk E."/>
            <person name="Cankar K."/>
            <person name="Beekwilder J."/>
            <person name="van Veen A."/>
            <person name="de Boer W."/>
            <person name="van Veen J.A."/>
            <person name="Garbeva P."/>
        </authorList>
    </citation>
    <scope>NUCLEOTIDE SEQUENCE [LARGE SCALE GENOMIC DNA]</scope>
    <source>
        <strain evidence="2 3">Ter282</strain>
    </source>
</reference>
<dbReference type="PATRIC" id="fig|279058.17.peg.2298"/>
<dbReference type="InterPro" id="IPR007498">
    <property type="entry name" value="PqiA-like"/>
</dbReference>
<keyword evidence="1" id="KW-0472">Membrane</keyword>
<dbReference type="Pfam" id="PF04403">
    <property type="entry name" value="PqiA"/>
    <property type="match status" value="1"/>
</dbReference>
<gene>
    <name evidence="2" type="ORF">CAter282_2139</name>
</gene>
<keyword evidence="1" id="KW-1133">Transmembrane helix</keyword>
<proteinExistence type="predicted"/>
<feature type="transmembrane region" description="Helical" evidence="1">
    <location>
        <begin position="48"/>
        <end position="68"/>
    </location>
</feature>
<dbReference type="RefSeq" id="WP_061533300.1">
    <property type="nucleotide sequence ID" value="NZ_CP013233.1"/>
</dbReference>
<dbReference type="OrthoDB" id="9807787at2"/>
<accession>A0A127PQC1</accession>